<dbReference type="Proteomes" id="UP001365128">
    <property type="component" value="Unassembled WGS sequence"/>
</dbReference>
<sequence length="156" mass="17561">MYPVESIRLARPCLFCLAARESHCVSPDQVSVFNTMKRSPATHPSIHPSIHLSEPQNRAPMRQRHSPTYLLTARTARVRRPTRLSTKQPKEGRPKSGSQVSTLTTLTSSWRDNHVSFSLGQAARTQRLAHFSPPRKKERSRAEWAGLDIGRSKGPT</sequence>
<feature type="region of interest" description="Disordered" evidence="1">
    <location>
        <begin position="121"/>
        <end position="156"/>
    </location>
</feature>
<name>A0ABR1LBB3_9PEZI</name>
<proteinExistence type="predicted"/>
<feature type="region of interest" description="Disordered" evidence="1">
    <location>
        <begin position="40"/>
        <end position="106"/>
    </location>
</feature>
<organism evidence="2 3">
    <name type="scientific">Phyllosticta citricarpa</name>
    <dbReference type="NCBI Taxonomy" id="55181"/>
    <lineage>
        <taxon>Eukaryota</taxon>
        <taxon>Fungi</taxon>
        <taxon>Dikarya</taxon>
        <taxon>Ascomycota</taxon>
        <taxon>Pezizomycotina</taxon>
        <taxon>Dothideomycetes</taxon>
        <taxon>Dothideomycetes incertae sedis</taxon>
        <taxon>Botryosphaeriales</taxon>
        <taxon>Phyllostictaceae</taxon>
        <taxon>Phyllosticta</taxon>
    </lineage>
</organism>
<evidence type="ECO:0000313" key="2">
    <source>
        <dbReference type="EMBL" id="KAK7532528.1"/>
    </source>
</evidence>
<reference evidence="2 3" key="1">
    <citation type="submission" date="2024-04" db="EMBL/GenBank/DDBJ databases">
        <title>Phyllosticta paracitricarpa is synonymous to the EU quarantine fungus P. citricarpa based on phylogenomic analyses.</title>
        <authorList>
            <consortium name="Lawrence Berkeley National Laboratory"/>
            <person name="Van Ingen-Buijs V.A."/>
            <person name="Van Westerhoven A.C."/>
            <person name="Haridas S."/>
            <person name="Skiadas P."/>
            <person name="Martin F."/>
            <person name="Groenewald J.Z."/>
            <person name="Crous P.W."/>
            <person name="Seidl M.F."/>
        </authorList>
    </citation>
    <scope>NUCLEOTIDE SEQUENCE [LARGE SCALE GENOMIC DNA]</scope>
    <source>
        <strain evidence="2 3">CBS 122670</strain>
    </source>
</reference>
<comment type="caution">
    <text evidence="2">The sequence shown here is derived from an EMBL/GenBank/DDBJ whole genome shotgun (WGS) entry which is preliminary data.</text>
</comment>
<gene>
    <name evidence="2" type="ORF">IWX46DRAFT_354786</name>
</gene>
<dbReference type="EMBL" id="JBBPDW010000051">
    <property type="protein sequence ID" value="KAK7532528.1"/>
    <property type="molecule type" value="Genomic_DNA"/>
</dbReference>
<evidence type="ECO:0000256" key="1">
    <source>
        <dbReference type="SAM" id="MobiDB-lite"/>
    </source>
</evidence>
<keyword evidence="3" id="KW-1185">Reference proteome</keyword>
<accession>A0ABR1LBB3</accession>
<evidence type="ECO:0000313" key="3">
    <source>
        <dbReference type="Proteomes" id="UP001365128"/>
    </source>
</evidence>
<protein>
    <submittedName>
        <fullName evidence="2">Uncharacterized protein</fullName>
    </submittedName>
</protein>